<keyword evidence="3" id="KW-1185">Reference proteome</keyword>
<comment type="caution">
    <text evidence="2">The sequence shown here is derived from an EMBL/GenBank/DDBJ whole genome shotgun (WGS) entry which is preliminary data.</text>
</comment>
<protein>
    <submittedName>
        <fullName evidence="2">Uncharacterized protein</fullName>
    </submittedName>
</protein>
<dbReference type="EMBL" id="JBBNAF010000005">
    <property type="protein sequence ID" value="KAK9142684.1"/>
    <property type="molecule type" value="Genomic_DNA"/>
</dbReference>
<evidence type="ECO:0000256" key="1">
    <source>
        <dbReference type="SAM" id="MobiDB-lite"/>
    </source>
</evidence>
<accession>A0AAP0JZJ9</accession>
<feature type="region of interest" description="Disordered" evidence="1">
    <location>
        <begin position="1"/>
        <end position="58"/>
    </location>
</feature>
<sequence length="85" mass="9435">MEVSQPENSSNRGGFKEDSLPRTTLPTSEEHPTNEEPNGKDTSPPGQEHKEDKNLVGAECRAEAHTLAKELPKLSDLHQHIRDLP</sequence>
<dbReference type="Proteomes" id="UP001420932">
    <property type="component" value="Unassembled WGS sequence"/>
</dbReference>
<evidence type="ECO:0000313" key="2">
    <source>
        <dbReference type="EMBL" id="KAK9142684.1"/>
    </source>
</evidence>
<feature type="compositionally biased region" description="Polar residues" evidence="1">
    <location>
        <begin position="1"/>
        <end position="12"/>
    </location>
</feature>
<reference evidence="2 3" key="1">
    <citation type="submission" date="2024-01" db="EMBL/GenBank/DDBJ databases">
        <title>Genome assemblies of Stephania.</title>
        <authorList>
            <person name="Yang L."/>
        </authorList>
    </citation>
    <scope>NUCLEOTIDE SEQUENCE [LARGE SCALE GENOMIC DNA]</scope>
    <source>
        <strain evidence="2">YNDBR</strain>
        <tissue evidence="2">Leaf</tissue>
    </source>
</reference>
<proteinExistence type="predicted"/>
<organism evidence="2 3">
    <name type="scientific">Stephania yunnanensis</name>
    <dbReference type="NCBI Taxonomy" id="152371"/>
    <lineage>
        <taxon>Eukaryota</taxon>
        <taxon>Viridiplantae</taxon>
        <taxon>Streptophyta</taxon>
        <taxon>Embryophyta</taxon>
        <taxon>Tracheophyta</taxon>
        <taxon>Spermatophyta</taxon>
        <taxon>Magnoliopsida</taxon>
        <taxon>Ranunculales</taxon>
        <taxon>Menispermaceae</taxon>
        <taxon>Menispermoideae</taxon>
        <taxon>Cissampelideae</taxon>
        <taxon>Stephania</taxon>
    </lineage>
</organism>
<feature type="compositionally biased region" description="Basic and acidic residues" evidence="1">
    <location>
        <begin position="47"/>
        <end position="58"/>
    </location>
</feature>
<name>A0AAP0JZJ9_9MAGN</name>
<gene>
    <name evidence="2" type="ORF">Syun_012084</name>
</gene>
<evidence type="ECO:0000313" key="3">
    <source>
        <dbReference type="Proteomes" id="UP001420932"/>
    </source>
</evidence>
<feature type="compositionally biased region" description="Basic and acidic residues" evidence="1">
    <location>
        <begin position="28"/>
        <end position="39"/>
    </location>
</feature>
<dbReference type="AlphaFoldDB" id="A0AAP0JZJ9"/>